<dbReference type="NCBIfam" id="NF040559">
    <property type="entry name" value="CAS_Csx20"/>
    <property type="match status" value="1"/>
</dbReference>
<evidence type="ECO:0008006" key="3">
    <source>
        <dbReference type="Google" id="ProtNLM"/>
    </source>
</evidence>
<reference evidence="1 2" key="1">
    <citation type="submission" date="2018-06" db="EMBL/GenBank/DDBJ databases">
        <title>Thermoflavimicrobium daqus sp. nov., a thermophilic microbe isolated from Moutai-flavour Daqu.</title>
        <authorList>
            <person name="Wang X."/>
            <person name="Zhou H."/>
        </authorList>
    </citation>
    <scope>NUCLEOTIDE SEQUENCE [LARGE SCALE GENOMIC DNA]</scope>
    <source>
        <strain evidence="1 2">FBKL4.011</strain>
    </source>
</reference>
<gene>
    <name evidence="1" type="ORF">DL897_05925</name>
</gene>
<evidence type="ECO:0000313" key="2">
    <source>
        <dbReference type="Proteomes" id="UP000251213"/>
    </source>
</evidence>
<evidence type="ECO:0000313" key="1">
    <source>
        <dbReference type="EMBL" id="RAL25614.1"/>
    </source>
</evidence>
<sequence length="138" mass="16303">MRKMVLLVSHPLLAEQKQEAQRVWQVKSFVALPEQLQNVWSQITPEGSFPMDPFRSLLNWLEKETEPQDLVWVQGEPGALFLVVSWCFQYERIPVYATTRREHQSTMLPDGTVRNQHTFKHVTFRVYPRGDEIEFFPT</sequence>
<comment type="caution">
    <text evidence="1">The sequence shown here is derived from an EMBL/GenBank/DDBJ whole genome shotgun (WGS) entry which is preliminary data.</text>
</comment>
<reference evidence="1 2" key="2">
    <citation type="submission" date="2018-06" db="EMBL/GenBank/DDBJ databases">
        <authorList>
            <person name="Zhirakovskaya E."/>
        </authorList>
    </citation>
    <scope>NUCLEOTIDE SEQUENCE [LARGE SCALE GENOMIC DNA]</scope>
    <source>
        <strain evidence="1 2">FBKL4.011</strain>
    </source>
</reference>
<protein>
    <recommendedName>
        <fullName evidence="3">CRISPR-associated protein</fullName>
    </recommendedName>
</protein>
<dbReference type="AlphaFoldDB" id="A0A364K5N7"/>
<dbReference type="EMBL" id="QJKK01000003">
    <property type="protein sequence ID" value="RAL25614.1"/>
    <property type="molecule type" value="Genomic_DNA"/>
</dbReference>
<dbReference type="InterPro" id="IPR049811">
    <property type="entry name" value="MJ1673-like_dom"/>
</dbReference>
<name>A0A364K5N7_9BACL</name>
<keyword evidence="2" id="KW-1185">Reference proteome</keyword>
<dbReference type="OrthoDB" id="9777703at2"/>
<dbReference type="Proteomes" id="UP000251213">
    <property type="component" value="Unassembled WGS sequence"/>
</dbReference>
<organism evidence="1 2">
    <name type="scientific">Thermoflavimicrobium daqui</name>
    <dbReference type="NCBI Taxonomy" id="2137476"/>
    <lineage>
        <taxon>Bacteria</taxon>
        <taxon>Bacillati</taxon>
        <taxon>Bacillota</taxon>
        <taxon>Bacilli</taxon>
        <taxon>Bacillales</taxon>
        <taxon>Thermoactinomycetaceae</taxon>
        <taxon>Thermoflavimicrobium</taxon>
    </lineage>
</organism>
<dbReference type="RefSeq" id="WP_113658228.1">
    <property type="nucleotide sequence ID" value="NZ_KZ845665.1"/>
</dbReference>
<accession>A0A364K5N7</accession>
<proteinExistence type="predicted"/>